<protein>
    <submittedName>
        <fullName evidence="1">Uncharacterized protein</fullName>
    </submittedName>
</protein>
<name>A0A135L571_9BACI</name>
<keyword evidence="2" id="KW-1185">Reference proteome</keyword>
<evidence type="ECO:0000313" key="1">
    <source>
        <dbReference type="EMBL" id="KXG44164.1"/>
    </source>
</evidence>
<sequence length="245" mass="27626">MYRKSLIFMSIFLMLFVVFSEITFAGNTIVNETTSKITLSPEEEKLLDKNFKELGIDSKTRKNLINKYKNGELIDAMNPEVLAKLPENALSVSLKNPLKKITFPDGSVLKLEVKVLKKTEMKPEKELKGDVSSQFYSSCGSGYCTYYEVLIDGTSGVQSAEFYADFTFVQGGADYISKVYDDRVMVIGGTYQNKSLSIMRQKEDLYYNRPAYAALTWDTISVGCGCSSYLKLFVEDDNYYSDGSM</sequence>
<reference evidence="1 2" key="1">
    <citation type="submission" date="2016-02" db="EMBL/GenBank/DDBJ databases">
        <title>Draft Genome for Tepidibacillus decaturensis nov. sp. Strain Z9, an Anaerobic, Moderately Thermophilic and Heterotrophic Bacterium from Deep Subsurface of the Illinois Basin, USA.</title>
        <authorList>
            <person name="Dong Y."/>
            <person name="Chang J.Y."/>
            <person name="Sanford R."/>
            <person name="Fouke B.W."/>
        </authorList>
    </citation>
    <scope>NUCLEOTIDE SEQUENCE [LARGE SCALE GENOMIC DNA]</scope>
    <source>
        <strain evidence="1 2">Z9</strain>
    </source>
</reference>
<dbReference type="RefSeq" id="WP_068725545.1">
    <property type="nucleotide sequence ID" value="NZ_LSKU01000001.1"/>
</dbReference>
<proteinExistence type="predicted"/>
<gene>
    <name evidence="1" type="ORF">U473_09245</name>
</gene>
<dbReference type="Gene3D" id="2.60.40.3860">
    <property type="match status" value="1"/>
</dbReference>
<dbReference type="OrthoDB" id="2661033at2"/>
<dbReference type="Proteomes" id="UP000070352">
    <property type="component" value="Unassembled WGS sequence"/>
</dbReference>
<organism evidence="1 2">
    <name type="scientific">Tepidibacillus decaturensis</name>
    <dbReference type="NCBI Taxonomy" id="1413211"/>
    <lineage>
        <taxon>Bacteria</taxon>
        <taxon>Bacillati</taxon>
        <taxon>Bacillota</taxon>
        <taxon>Bacilli</taxon>
        <taxon>Bacillales</taxon>
        <taxon>Bacillaceae</taxon>
        <taxon>Tepidibacillus</taxon>
    </lineage>
</organism>
<dbReference type="EMBL" id="LSKU01000001">
    <property type="protein sequence ID" value="KXG44164.1"/>
    <property type="molecule type" value="Genomic_DNA"/>
</dbReference>
<dbReference type="AlphaFoldDB" id="A0A135L571"/>
<evidence type="ECO:0000313" key="2">
    <source>
        <dbReference type="Proteomes" id="UP000070352"/>
    </source>
</evidence>
<comment type="caution">
    <text evidence="1">The sequence shown here is derived from an EMBL/GenBank/DDBJ whole genome shotgun (WGS) entry which is preliminary data.</text>
</comment>
<accession>A0A135L571</accession>